<name>A0A1I0HYJ0_9PSED</name>
<dbReference type="EMBL" id="FOHW01000031">
    <property type="protein sequence ID" value="SET89360.1"/>
    <property type="molecule type" value="Genomic_DNA"/>
</dbReference>
<evidence type="ECO:0000313" key="1">
    <source>
        <dbReference type="EMBL" id="SET89360.1"/>
    </source>
</evidence>
<evidence type="ECO:0000313" key="2">
    <source>
        <dbReference type="Proteomes" id="UP000182332"/>
    </source>
</evidence>
<proteinExistence type="predicted"/>
<protein>
    <submittedName>
        <fullName evidence="1">Uncharacterized protein</fullName>
    </submittedName>
</protein>
<dbReference type="Proteomes" id="UP000182332">
    <property type="component" value="Unassembled WGS sequence"/>
</dbReference>
<dbReference type="RefSeq" id="WP_074892045.1">
    <property type="nucleotide sequence ID" value="NZ_FOHW01000031.1"/>
</dbReference>
<accession>A0A1I0HYJ0</accession>
<dbReference type="AlphaFoldDB" id="A0A1I0HYJ0"/>
<sequence length="95" mass="10613">MHPQIQQRVDGLNAMRARTHLATAEFYAMIGKEPPAQKIRYQVVAKSANAWHVVELSTGKVRGFRFSYKEASNFAQVLEARADGVVVELSQAVLQ</sequence>
<gene>
    <name evidence="1" type="ORF">SAMN05216197_1318</name>
</gene>
<organism evidence="1 2">
    <name type="scientific">Pseudomonas graminis</name>
    <dbReference type="NCBI Taxonomy" id="158627"/>
    <lineage>
        <taxon>Bacteria</taxon>
        <taxon>Pseudomonadati</taxon>
        <taxon>Pseudomonadota</taxon>
        <taxon>Gammaproteobacteria</taxon>
        <taxon>Pseudomonadales</taxon>
        <taxon>Pseudomonadaceae</taxon>
        <taxon>Pseudomonas</taxon>
    </lineage>
</organism>
<dbReference type="OrthoDB" id="6902794at2"/>
<reference evidence="1 2" key="1">
    <citation type="submission" date="2016-10" db="EMBL/GenBank/DDBJ databases">
        <authorList>
            <person name="de Groot N.N."/>
        </authorList>
    </citation>
    <scope>NUCLEOTIDE SEQUENCE [LARGE SCALE GENOMIC DNA]</scope>
    <source>
        <strain evidence="1 2">DSM 11363</strain>
    </source>
</reference>